<dbReference type="FunFam" id="3.30.1360.210:FF:000001">
    <property type="entry name" value="60S ribosomal protein L22 1"/>
    <property type="match status" value="1"/>
</dbReference>
<dbReference type="GO" id="GO:0003735">
    <property type="term" value="F:structural constituent of ribosome"/>
    <property type="evidence" value="ECO:0007669"/>
    <property type="project" value="InterPro"/>
</dbReference>
<keyword evidence="7" id="KW-1185">Reference proteome</keyword>
<dbReference type="Pfam" id="PF01776">
    <property type="entry name" value="Ribosomal_L22e"/>
    <property type="match status" value="1"/>
</dbReference>
<dbReference type="GO" id="GO:0003723">
    <property type="term" value="F:RNA binding"/>
    <property type="evidence" value="ECO:0007669"/>
    <property type="project" value="TreeGrafter"/>
</dbReference>
<dbReference type="GO" id="GO:0002181">
    <property type="term" value="P:cytoplasmic translation"/>
    <property type="evidence" value="ECO:0007669"/>
    <property type="project" value="TreeGrafter"/>
</dbReference>
<keyword evidence="3" id="KW-0687">Ribonucleoprotein</keyword>
<comment type="similarity">
    <text evidence="1">Belongs to the eukaryotic ribosomal protein eL22 family.</text>
</comment>
<evidence type="ECO:0000313" key="6">
    <source>
        <dbReference type="EMBL" id="KRX02496.1"/>
    </source>
</evidence>
<dbReference type="AlphaFoldDB" id="A0A0V0QKC2"/>
<dbReference type="PANTHER" id="PTHR10064">
    <property type="entry name" value="60S RIBOSOMAL PROTEIN L22"/>
    <property type="match status" value="1"/>
</dbReference>
<evidence type="ECO:0000256" key="5">
    <source>
        <dbReference type="ARBA" id="ARBA00041214"/>
    </source>
</evidence>
<evidence type="ECO:0000256" key="1">
    <source>
        <dbReference type="ARBA" id="ARBA00007817"/>
    </source>
</evidence>
<dbReference type="GO" id="GO:0005840">
    <property type="term" value="C:ribosome"/>
    <property type="evidence" value="ECO:0007669"/>
    <property type="project" value="UniProtKB-KW"/>
</dbReference>
<evidence type="ECO:0000313" key="7">
    <source>
        <dbReference type="Proteomes" id="UP000054937"/>
    </source>
</evidence>
<reference evidence="6 7" key="1">
    <citation type="journal article" date="2015" name="Sci. Rep.">
        <title>Genome of the facultative scuticociliatosis pathogen Pseudocohnilembus persalinus provides insight into its virulence through horizontal gene transfer.</title>
        <authorList>
            <person name="Xiong J."/>
            <person name="Wang G."/>
            <person name="Cheng J."/>
            <person name="Tian M."/>
            <person name="Pan X."/>
            <person name="Warren A."/>
            <person name="Jiang C."/>
            <person name="Yuan D."/>
            <person name="Miao W."/>
        </authorList>
    </citation>
    <scope>NUCLEOTIDE SEQUENCE [LARGE SCALE GENOMIC DNA]</scope>
    <source>
        <strain evidence="6">36N120E</strain>
    </source>
</reference>
<dbReference type="OMA" id="YQLRFYN"/>
<accession>A0A0V0QKC2</accession>
<organism evidence="6 7">
    <name type="scientific">Pseudocohnilembus persalinus</name>
    <name type="common">Ciliate</name>
    <dbReference type="NCBI Taxonomy" id="266149"/>
    <lineage>
        <taxon>Eukaryota</taxon>
        <taxon>Sar</taxon>
        <taxon>Alveolata</taxon>
        <taxon>Ciliophora</taxon>
        <taxon>Intramacronucleata</taxon>
        <taxon>Oligohymenophorea</taxon>
        <taxon>Scuticociliatia</taxon>
        <taxon>Philasterida</taxon>
        <taxon>Pseudocohnilembidae</taxon>
        <taxon>Pseudocohnilembus</taxon>
    </lineage>
</organism>
<dbReference type="InterPro" id="IPR002671">
    <property type="entry name" value="Ribosomal_eL22"/>
</dbReference>
<gene>
    <name evidence="6" type="ORF">PPERSA_11836</name>
</gene>
<protein>
    <recommendedName>
        <fullName evidence="4">Large ribosomal subunit protein eL22</fullName>
    </recommendedName>
    <alternativeName>
        <fullName evidence="5">60S ribosomal protein L22</fullName>
    </alternativeName>
</protein>
<dbReference type="Proteomes" id="UP000054937">
    <property type="component" value="Unassembled WGS sequence"/>
</dbReference>
<dbReference type="PANTHER" id="PTHR10064:SF0">
    <property type="entry name" value="FI24544P1-RELATED"/>
    <property type="match status" value="1"/>
</dbReference>
<keyword evidence="2" id="KW-0689">Ribosomal protein</keyword>
<comment type="caution">
    <text evidence="6">The sequence shown here is derived from an EMBL/GenBank/DDBJ whole genome shotgun (WGS) entry which is preliminary data.</text>
</comment>
<name>A0A0V0QKC2_PSEPJ</name>
<evidence type="ECO:0000256" key="3">
    <source>
        <dbReference type="ARBA" id="ARBA00023274"/>
    </source>
</evidence>
<dbReference type="EMBL" id="LDAU01000154">
    <property type="protein sequence ID" value="KRX02496.1"/>
    <property type="molecule type" value="Genomic_DNA"/>
</dbReference>
<dbReference type="GO" id="GO:1990904">
    <property type="term" value="C:ribonucleoprotein complex"/>
    <property type="evidence" value="ECO:0007669"/>
    <property type="project" value="UniProtKB-KW"/>
</dbReference>
<dbReference type="InParanoid" id="A0A0V0QKC2"/>
<proteinExistence type="inferred from homology"/>
<dbReference type="FunCoup" id="A0A0V0QKC2">
    <property type="interactions" value="294"/>
</dbReference>
<sequence length="121" mass="14168">MSRIQPKNKKQTKGNNLKFTIDCAQPIEDKVLLIQDFVDFLKKRIKVEGKTGNLGNEVAVNTQKNTQVVVTSTIPFSKRYLKYLTKKYLKKQTLRNFLYVSANSKDSYQLRYFNIQNEQNE</sequence>
<dbReference type="Gene3D" id="3.30.1360.210">
    <property type="match status" value="1"/>
</dbReference>
<dbReference type="OrthoDB" id="10259820at2759"/>
<dbReference type="InterPro" id="IPR038526">
    <property type="entry name" value="Ribosomal_eL22_sf"/>
</dbReference>
<dbReference type="GO" id="GO:0005737">
    <property type="term" value="C:cytoplasm"/>
    <property type="evidence" value="ECO:0007669"/>
    <property type="project" value="UniProtKB-ARBA"/>
</dbReference>
<evidence type="ECO:0000256" key="4">
    <source>
        <dbReference type="ARBA" id="ARBA00040613"/>
    </source>
</evidence>
<evidence type="ECO:0000256" key="2">
    <source>
        <dbReference type="ARBA" id="ARBA00022980"/>
    </source>
</evidence>